<name>A0A099KK06_COLPS</name>
<evidence type="ECO:0000313" key="1">
    <source>
        <dbReference type="EMBL" id="KGJ90736.1"/>
    </source>
</evidence>
<dbReference type="RefSeq" id="WP_033083438.1">
    <property type="nucleotide sequence ID" value="NZ_JQEC01000045.1"/>
</dbReference>
<dbReference type="Proteomes" id="UP000029868">
    <property type="component" value="Unassembled WGS sequence"/>
</dbReference>
<comment type="caution">
    <text evidence="1">The sequence shown here is derived from an EMBL/GenBank/DDBJ whole genome shotgun (WGS) entry which is preliminary data.</text>
</comment>
<dbReference type="AlphaFoldDB" id="A0A099KK06"/>
<gene>
    <name evidence="1" type="ORF">GAB14E_3542</name>
</gene>
<dbReference type="PATRIC" id="fig|28229.3.peg.3461"/>
<reference evidence="1 2" key="1">
    <citation type="submission" date="2014-08" db="EMBL/GenBank/DDBJ databases">
        <title>Genomic and Phenotypic Diversity of Colwellia psychrerythraea strains from Disparate Marine Basins.</title>
        <authorList>
            <person name="Techtmann S.M."/>
            <person name="Stelling S.C."/>
            <person name="Utturkar S.M."/>
            <person name="Alshibli N."/>
            <person name="Harris A."/>
            <person name="Brown S.D."/>
            <person name="Hazen T.C."/>
        </authorList>
    </citation>
    <scope>NUCLEOTIDE SEQUENCE [LARGE SCALE GENOMIC DNA]</scope>
    <source>
        <strain evidence="1 2">GAB14E</strain>
    </source>
</reference>
<proteinExistence type="predicted"/>
<accession>A0A099KK06</accession>
<evidence type="ECO:0000313" key="2">
    <source>
        <dbReference type="Proteomes" id="UP000029868"/>
    </source>
</evidence>
<dbReference type="EMBL" id="JQEC01000045">
    <property type="protein sequence ID" value="KGJ90736.1"/>
    <property type="molecule type" value="Genomic_DNA"/>
</dbReference>
<dbReference type="OrthoDB" id="6227217at2"/>
<organism evidence="1 2">
    <name type="scientific">Colwellia psychrerythraea</name>
    <name type="common">Vibrio psychroerythus</name>
    <dbReference type="NCBI Taxonomy" id="28229"/>
    <lineage>
        <taxon>Bacteria</taxon>
        <taxon>Pseudomonadati</taxon>
        <taxon>Pseudomonadota</taxon>
        <taxon>Gammaproteobacteria</taxon>
        <taxon>Alteromonadales</taxon>
        <taxon>Colwelliaceae</taxon>
        <taxon>Colwellia</taxon>
    </lineage>
</organism>
<protein>
    <submittedName>
        <fullName evidence="1">Uncharacterized protein</fullName>
    </submittedName>
</protein>
<sequence length="118" mass="13931">MKHLLILIVAGALYLHFYPNEEVTQFYNEQKQTLLNGFSEFSDTKVRLKSDKIYLDLESQLGSFSVKEVEHLKNVSLTRDNVREFYYTICKTEKRDIVFHIKNEQKVCATISRYVSML</sequence>